<dbReference type="PANTHER" id="PTHR38537">
    <property type="entry name" value="JITTERBUG, ISOFORM N"/>
    <property type="match status" value="1"/>
</dbReference>
<dbReference type="SMART" id="SM00557">
    <property type="entry name" value="IG_FLMN"/>
    <property type="match status" value="2"/>
</dbReference>
<dbReference type="InterPro" id="IPR001298">
    <property type="entry name" value="Filamin/ABP280_rpt"/>
</dbReference>
<evidence type="ECO:0000313" key="4">
    <source>
        <dbReference type="EMBL" id="VEL37672.1"/>
    </source>
</evidence>
<evidence type="ECO:0000313" key="5">
    <source>
        <dbReference type="Proteomes" id="UP000784294"/>
    </source>
</evidence>
<dbReference type="EMBL" id="CAAALY010255655">
    <property type="protein sequence ID" value="VEL37672.1"/>
    <property type="molecule type" value="Genomic_DNA"/>
</dbReference>
<dbReference type="PANTHER" id="PTHR38537:SF8">
    <property type="entry name" value="FILAMIN-A"/>
    <property type="match status" value="1"/>
</dbReference>
<evidence type="ECO:0000256" key="3">
    <source>
        <dbReference type="PROSITE-ProRule" id="PRU00087"/>
    </source>
</evidence>
<dbReference type="OrthoDB" id="5334309at2759"/>
<dbReference type="PROSITE" id="PS50194">
    <property type="entry name" value="FILAMIN_REPEAT"/>
    <property type="match status" value="2"/>
</dbReference>
<dbReference type="InterPro" id="IPR013783">
    <property type="entry name" value="Ig-like_fold"/>
</dbReference>
<dbReference type="Proteomes" id="UP000784294">
    <property type="component" value="Unassembled WGS sequence"/>
</dbReference>
<dbReference type="InterPro" id="IPR044801">
    <property type="entry name" value="Filamin"/>
</dbReference>
<evidence type="ECO:0000256" key="2">
    <source>
        <dbReference type="ARBA" id="ARBA00022737"/>
    </source>
</evidence>
<comment type="similarity">
    <text evidence="1">Belongs to the filamin family.</text>
</comment>
<feature type="repeat" description="Filamin" evidence="3">
    <location>
        <begin position="90"/>
        <end position="268"/>
    </location>
</feature>
<comment type="caution">
    <text evidence="4">The sequence shown here is derived from an EMBL/GenBank/DDBJ whole genome shotgun (WGS) entry which is preliminary data.</text>
</comment>
<dbReference type="SUPFAM" id="SSF81296">
    <property type="entry name" value="E set domains"/>
    <property type="match status" value="3"/>
</dbReference>
<feature type="repeat" description="Filamin" evidence="3">
    <location>
        <begin position="38"/>
        <end position="90"/>
    </location>
</feature>
<evidence type="ECO:0000256" key="1">
    <source>
        <dbReference type="ARBA" id="ARBA00009238"/>
    </source>
</evidence>
<dbReference type="AlphaFoldDB" id="A0A448XIV0"/>
<reference evidence="4" key="1">
    <citation type="submission" date="2018-11" db="EMBL/GenBank/DDBJ databases">
        <authorList>
            <consortium name="Pathogen Informatics"/>
        </authorList>
    </citation>
    <scope>NUCLEOTIDE SEQUENCE</scope>
</reference>
<dbReference type="InterPro" id="IPR017868">
    <property type="entry name" value="Filamin/ABP280_repeat-like"/>
</dbReference>
<proteinExistence type="inferred from homology"/>
<name>A0A448XIV0_9PLAT</name>
<protein>
    <submittedName>
        <fullName evidence="4">Uncharacterized protein</fullName>
    </submittedName>
</protein>
<gene>
    <name evidence="4" type="ORF">PXEA_LOCUS31112</name>
</gene>
<accession>A0A448XIV0</accession>
<dbReference type="GO" id="GO:0051015">
    <property type="term" value="F:actin filament binding"/>
    <property type="evidence" value="ECO:0007669"/>
    <property type="project" value="InterPro"/>
</dbReference>
<keyword evidence="2" id="KW-0677">Repeat</keyword>
<dbReference type="GO" id="GO:0030036">
    <property type="term" value="P:actin cytoskeleton organization"/>
    <property type="evidence" value="ECO:0007669"/>
    <property type="project" value="InterPro"/>
</dbReference>
<dbReference type="Pfam" id="PF00630">
    <property type="entry name" value="Filamin"/>
    <property type="match status" value="2"/>
</dbReference>
<dbReference type="Gene3D" id="2.60.40.10">
    <property type="entry name" value="Immunoglobulins"/>
    <property type="match status" value="2"/>
</dbReference>
<dbReference type="InterPro" id="IPR014756">
    <property type="entry name" value="Ig_E-set"/>
</dbReference>
<sequence length="354" mass="38190">MNNSGASKHSHSVPSPGLTFFSVRIHFQTYAHSCSGLVRTPSGRVVHPNLIDNGDGTVTAQFQPSEPGLHDLEVTYNGQPIPGSPFRFYVEALGSGRVTAYGPGLSYGRSGEMAEFTLVTRDAGAGTWFTGTVLGPDGLGNLITEFKVLVSITNSEGITPEEMTSALPCPTYKDLWTDRLSEPTARHPKFQRVFSEAFAPIMPQATPLYSPSGLSLAVEGPSKADIQCHDNRNGTCSVSYLPVAPGDYIISIKFMEQHIPGSPFSAHIAGLLYLSDIFSLFYYSAAHCRSLGTCPGDPRSFSQVCVGTTSEVPLRISETDIYNLTASVRSPSGREQPSLLKRMPNGHLGRFIQP</sequence>
<organism evidence="4 5">
    <name type="scientific">Protopolystoma xenopodis</name>
    <dbReference type="NCBI Taxonomy" id="117903"/>
    <lineage>
        <taxon>Eukaryota</taxon>
        <taxon>Metazoa</taxon>
        <taxon>Spiralia</taxon>
        <taxon>Lophotrochozoa</taxon>
        <taxon>Platyhelminthes</taxon>
        <taxon>Monogenea</taxon>
        <taxon>Polyopisthocotylea</taxon>
        <taxon>Polystomatidea</taxon>
        <taxon>Polystomatidae</taxon>
        <taxon>Protopolystoma</taxon>
    </lineage>
</organism>
<keyword evidence="5" id="KW-1185">Reference proteome</keyword>